<dbReference type="HOGENOM" id="CLU_105165_2_0_1"/>
<evidence type="ECO:0000313" key="3">
    <source>
        <dbReference type="Proteomes" id="UP000008068"/>
    </source>
</evidence>
<evidence type="ECO:0000313" key="2">
    <source>
        <dbReference type="EMBL" id="EGT34980.1"/>
    </source>
</evidence>
<evidence type="ECO:0008006" key="4">
    <source>
        <dbReference type="Google" id="ProtNLM"/>
    </source>
</evidence>
<organism evidence="3">
    <name type="scientific">Caenorhabditis brenneri</name>
    <name type="common">Nematode worm</name>
    <dbReference type="NCBI Taxonomy" id="135651"/>
    <lineage>
        <taxon>Eukaryota</taxon>
        <taxon>Metazoa</taxon>
        <taxon>Ecdysozoa</taxon>
        <taxon>Nematoda</taxon>
        <taxon>Chromadorea</taxon>
        <taxon>Rhabditida</taxon>
        <taxon>Rhabditina</taxon>
        <taxon>Rhabditomorpha</taxon>
        <taxon>Rhabditoidea</taxon>
        <taxon>Rhabditidae</taxon>
        <taxon>Peloderinae</taxon>
        <taxon>Caenorhabditis</taxon>
    </lineage>
</organism>
<dbReference type="EMBL" id="GL379917">
    <property type="protein sequence ID" value="EGT34980.1"/>
    <property type="molecule type" value="Genomic_DNA"/>
</dbReference>
<reference evidence="3" key="1">
    <citation type="submission" date="2011-07" db="EMBL/GenBank/DDBJ databases">
        <authorList>
            <consortium name="Caenorhabditis brenneri Sequencing and Analysis Consortium"/>
            <person name="Wilson R.K."/>
        </authorList>
    </citation>
    <scope>NUCLEOTIDE SEQUENCE [LARGE SCALE GENOMIC DNA]</scope>
    <source>
        <strain evidence="3">PB2801</strain>
    </source>
</reference>
<proteinExistence type="predicted"/>
<dbReference type="AlphaFoldDB" id="G0NNY3"/>
<sequence>MLSIMKFLVFSALFGLLLAECDINCECPLITKLYTGNPTAYVHKNGTGCSQSLTCSSNNIVVTLLKELSTFPDIEDGWVPNLSTFFNPALPHSERPVLTVEYFSDYGMVCEDGRWFATKFPMGVNYGFGPFDPVLVNGKGYRAAIELLICG</sequence>
<feature type="signal peptide" evidence="1">
    <location>
        <begin position="1"/>
        <end position="19"/>
    </location>
</feature>
<dbReference type="Pfam" id="PF02343">
    <property type="entry name" value="TRA-1_regulated"/>
    <property type="match status" value="1"/>
</dbReference>
<dbReference type="InParanoid" id="G0NNY3"/>
<name>G0NNY3_CAEBE</name>
<accession>G0NNY3</accession>
<dbReference type="Proteomes" id="UP000008068">
    <property type="component" value="Unassembled WGS sequence"/>
</dbReference>
<feature type="chain" id="PRO_5003405464" description="Wall-associated receptor kinase galacturonan-binding domain-containing protein" evidence="1">
    <location>
        <begin position="20"/>
        <end position="151"/>
    </location>
</feature>
<protein>
    <recommendedName>
        <fullName evidence="4">Wall-associated receptor kinase galacturonan-binding domain-containing protein</fullName>
    </recommendedName>
</protein>
<evidence type="ECO:0000256" key="1">
    <source>
        <dbReference type="SAM" id="SignalP"/>
    </source>
</evidence>
<keyword evidence="1" id="KW-0732">Signal</keyword>
<dbReference type="OrthoDB" id="5891964at2759"/>
<dbReference type="InterPro" id="IPR003326">
    <property type="entry name" value="TRA-1_regulated"/>
</dbReference>
<gene>
    <name evidence="2" type="ORF">CAEBREN_20831</name>
</gene>
<keyword evidence="3" id="KW-1185">Reference proteome</keyword>